<dbReference type="RefSeq" id="WP_322498458.1">
    <property type="nucleotide sequence ID" value="NZ_JARGYU010000001.1"/>
</dbReference>
<dbReference type="GO" id="GO:0008360">
    <property type="term" value="P:regulation of cell shape"/>
    <property type="evidence" value="ECO:0007669"/>
    <property type="project" value="UniProtKB-KW"/>
</dbReference>
<evidence type="ECO:0000256" key="6">
    <source>
        <dbReference type="ARBA" id="ARBA00022960"/>
    </source>
</evidence>
<keyword evidence="6" id="KW-0133">Cell shape</keyword>
<proteinExistence type="inferred from homology"/>
<comment type="similarity">
    <text evidence="10">Belongs to the EPSP synthase family. MurA subfamily.</text>
</comment>
<dbReference type="NCBIfam" id="TIGR01072">
    <property type="entry name" value="murA"/>
    <property type="match status" value="1"/>
</dbReference>
<dbReference type="PANTHER" id="PTHR43783">
    <property type="entry name" value="UDP-N-ACETYLGLUCOSAMINE 1-CARBOXYVINYLTRANSFERASE"/>
    <property type="match status" value="1"/>
</dbReference>
<dbReference type="GO" id="GO:0008760">
    <property type="term" value="F:UDP-N-acetylglucosamine 1-carboxyvinyltransferase activity"/>
    <property type="evidence" value="ECO:0007669"/>
    <property type="project" value="UniProtKB-UniRule"/>
</dbReference>
<keyword evidence="17" id="KW-1185">Reference proteome</keyword>
<dbReference type="PANTHER" id="PTHR43783:SF1">
    <property type="entry name" value="UDP-N-ACETYLGLUCOSAMINE 1-CARBOXYVINYLTRANSFERASE"/>
    <property type="match status" value="1"/>
</dbReference>
<evidence type="ECO:0000256" key="3">
    <source>
        <dbReference type="ARBA" id="ARBA00022490"/>
    </source>
</evidence>
<dbReference type="CDD" id="cd01555">
    <property type="entry name" value="UdpNAET"/>
    <property type="match status" value="1"/>
</dbReference>
<evidence type="ECO:0000256" key="14">
    <source>
        <dbReference type="NCBIfam" id="TIGR01072"/>
    </source>
</evidence>
<keyword evidence="4" id="KW-0132">Cell division</keyword>
<reference evidence="16" key="1">
    <citation type="submission" date="2023-02" db="EMBL/GenBank/DDBJ databases">
        <title>Host association and intracellularity evolved multiple times independently in the Rickettsiales.</title>
        <authorList>
            <person name="Castelli M."/>
            <person name="Nardi T."/>
            <person name="Gammuto L."/>
            <person name="Bellinzona G."/>
            <person name="Sabaneyeva E."/>
            <person name="Potekhin A."/>
            <person name="Serra V."/>
            <person name="Petroni G."/>
            <person name="Sassera D."/>
        </authorList>
    </citation>
    <scope>NUCLEOTIDE SEQUENCE</scope>
    <source>
        <strain evidence="16">USBL-36I1</strain>
    </source>
</reference>
<dbReference type="EC" id="2.5.1.7" evidence="11 14"/>
<evidence type="ECO:0000256" key="7">
    <source>
        <dbReference type="ARBA" id="ARBA00022984"/>
    </source>
</evidence>
<comment type="subcellular location">
    <subcellularLocation>
        <location evidence="1">Cytoplasm</location>
    </subcellularLocation>
</comment>
<dbReference type="Pfam" id="PF00275">
    <property type="entry name" value="EPSP_synthase"/>
    <property type="match status" value="1"/>
</dbReference>
<dbReference type="GO" id="GO:0051301">
    <property type="term" value="P:cell division"/>
    <property type="evidence" value="ECO:0007669"/>
    <property type="project" value="UniProtKB-KW"/>
</dbReference>
<gene>
    <name evidence="16" type="ORF">Lyticum_00186</name>
</gene>
<keyword evidence="8" id="KW-0131">Cell cycle</keyword>
<evidence type="ECO:0000256" key="11">
    <source>
        <dbReference type="ARBA" id="ARBA00039108"/>
    </source>
</evidence>
<keyword evidence="5" id="KW-0808">Transferase</keyword>
<evidence type="ECO:0000256" key="1">
    <source>
        <dbReference type="ARBA" id="ARBA00004496"/>
    </source>
</evidence>
<comment type="caution">
    <text evidence="16">The sequence shown here is derived from an EMBL/GenBank/DDBJ whole genome shotgun (WGS) entry which is preliminary data.</text>
</comment>
<dbReference type="InterPro" id="IPR005750">
    <property type="entry name" value="UDP_GlcNAc_COvinyl_MurA"/>
</dbReference>
<keyword evidence="7" id="KW-0573">Peptidoglycan synthesis</keyword>
<evidence type="ECO:0000256" key="12">
    <source>
        <dbReference type="ARBA" id="ARBA00039754"/>
    </source>
</evidence>
<dbReference type="InterPro" id="IPR001986">
    <property type="entry name" value="Enolpyruvate_Tfrase_dom"/>
</dbReference>
<evidence type="ECO:0000259" key="15">
    <source>
        <dbReference type="Pfam" id="PF00275"/>
    </source>
</evidence>
<dbReference type="GO" id="GO:0005737">
    <property type="term" value="C:cytoplasm"/>
    <property type="evidence" value="ECO:0007669"/>
    <property type="project" value="UniProtKB-SubCell"/>
</dbReference>
<comment type="catalytic activity">
    <reaction evidence="13">
        <text>phosphoenolpyruvate + UDP-N-acetyl-alpha-D-glucosamine = UDP-N-acetyl-3-O-(1-carboxyvinyl)-alpha-D-glucosamine + phosphate</text>
        <dbReference type="Rhea" id="RHEA:18681"/>
        <dbReference type="ChEBI" id="CHEBI:43474"/>
        <dbReference type="ChEBI" id="CHEBI:57705"/>
        <dbReference type="ChEBI" id="CHEBI:58702"/>
        <dbReference type="ChEBI" id="CHEBI:68483"/>
        <dbReference type="EC" id="2.5.1.7"/>
    </reaction>
</comment>
<evidence type="ECO:0000256" key="13">
    <source>
        <dbReference type="ARBA" id="ARBA00047527"/>
    </source>
</evidence>
<comment type="pathway">
    <text evidence="2">Cell wall biogenesis; peptidoglycan biosynthesis.</text>
</comment>
<sequence length="445" mass="48738">MSMPEYNLHYEITGGEPIYGDIHCMGAKNLATKVMIAAILGESTTTLYNVPSIGDVDITVKMLRSIGADISWENNVMKINPKTVHSANVLMPDSRTNRIPILLLSILLQKFDHVVVPHVGGDKIGERNITFHIEALKSFGASIVYHDNSYKASKNGKLRKSHINLPYPSVGATETCIFLGVLAKGTSVIKNVAIEPEIIELITMLSSMGAIIIIGNNREITIHGVDRLFGTEFTIIGDRIEAVSWASLAGASDGKIRVSGIKPGLLCNFYPYYQMAGCGYTCISDNIIEFFRKKKLSPVSIETDVYPGFATDWQQTFAIMLTQAEGISVIHETVHDNRMSYLKVITELGANVQSSTSCLGSVPCRYRSLNHEHSAIIAGKTHLKSIKESIKIPDLRAGLAYVIAAAVAEGKTILSATDQIHRGYGNLTERLKNTNLKIKVYPISE</sequence>
<dbReference type="InterPro" id="IPR013792">
    <property type="entry name" value="RNA3'P_cycl/enolpyr_Trfase_a/b"/>
</dbReference>
<evidence type="ECO:0000256" key="2">
    <source>
        <dbReference type="ARBA" id="ARBA00004752"/>
    </source>
</evidence>
<keyword evidence="3" id="KW-0963">Cytoplasm</keyword>
<accession>A0AAE5AHH3</accession>
<dbReference type="EMBL" id="JARGYU010000001">
    <property type="protein sequence ID" value="MDZ5761026.1"/>
    <property type="molecule type" value="Genomic_DNA"/>
</dbReference>
<evidence type="ECO:0000256" key="4">
    <source>
        <dbReference type="ARBA" id="ARBA00022618"/>
    </source>
</evidence>
<protein>
    <recommendedName>
        <fullName evidence="12 14">UDP-N-acetylglucosamine 1-carboxyvinyltransferase</fullName>
        <ecNumber evidence="11 14">2.5.1.7</ecNumber>
    </recommendedName>
</protein>
<evidence type="ECO:0000256" key="5">
    <source>
        <dbReference type="ARBA" id="ARBA00022679"/>
    </source>
</evidence>
<dbReference type="GO" id="GO:0019277">
    <property type="term" value="P:UDP-N-acetylgalactosamine biosynthetic process"/>
    <property type="evidence" value="ECO:0007669"/>
    <property type="project" value="InterPro"/>
</dbReference>
<dbReference type="Gene3D" id="3.65.10.10">
    <property type="entry name" value="Enolpyruvate transferase domain"/>
    <property type="match status" value="2"/>
</dbReference>
<keyword evidence="9" id="KW-0961">Cell wall biogenesis/degradation</keyword>
<evidence type="ECO:0000256" key="9">
    <source>
        <dbReference type="ARBA" id="ARBA00023316"/>
    </source>
</evidence>
<dbReference type="InterPro" id="IPR050068">
    <property type="entry name" value="MurA_subfamily"/>
</dbReference>
<dbReference type="GO" id="GO:0071555">
    <property type="term" value="P:cell wall organization"/>
    <property type="evidence" value="ECO:0007669"/>
    <property type="project" value="UniProtKB-KW"/>
</dbReference>
<organism evidence="16 17">
    <name type="scientific">Lyticum sinuosum</name>
    <dbReference type="NCBI Taxonomy" id="1332059"/>
    <lineage>
        <taxon>Bacteria</taxon>
        <taxon>Pseudomonadati</taxon>
        <taxon>Pseudomonadota</taxon>
        <taxon>Alphaproteobacteria</taxon>
        <taxon>Rickettsiales</taxon>
        <taxon>Lyticum</taxon>
    </lineage>
</organism>
<evidence type="ECO:0000313" key="16">
    <source>
        <dbReference type="EMBL" id="MDZ5761026.1"/>
    </source>
</evidence>
<dbReference type="Proteomes" id="UP001289135">
    <property type="component" value="Unassembled WGS sequence"/>
</dbReference>
<dbReference type="SUPFAM" id="SSF55205">
    <property type="entry name" value="EPT/RTPC-like"/>
    <property type="match status" value="1"/>
</dbReference>
<evidence type="ECO:0000256" key="10">
    <source>
        <dbReference type="ARBA" id="ARBA00038367"/>
    </source>
</evidence>
<evidence type="ECO:0000313" key="17">
    <source>
        <dbReference type="Proteomes" id="UP001289135"/>
    </source>
</evidence>
<dbReference type="NCBIfam" id="NF006873">
    <property type="entry name" value="PRK09369.1"/>
    <property type="match status" value="1"/>
</dbReference>
<feature type="domain" description="Enolpyruvate transferase" evidence="15">
    <location>
        <begin position="13"/>
        <end position="431"/>
    </location>
</feature>
<dbReference type="AlphaFoldDB" id="A0AAE5AHH3"/>
<dbReference type="InterPro" id="IPR036968">
    <property type="entry name" value="Enolpyruvate_Tfrase_sf"/>
</dbReference>
<name>A0AAE5AHH3_9RICK</name>
<dbReference type="GO" id="GO:0009252">
    <property type="term" value="P:peptidoglycan biosynthetic process"/>
    <property type="evidence" value="ECO:0007669"/>
    <property type="project" value="UniProtKB-UniRule"/>
</dbReference>
<evidence type="ECO:0000256" key="8">
    <source>
        <dbReference type="ARBA" id="ARBA00023306"/>
    </source>
</evidence>